<gene>
    <name evidence="1" type="ORF">EYF80_052087</name>
</gene>
<keyword evidence="2" id="KW-1185">Reference proteome</keyword>
<evidence type="ECO:0000313" key="1">
    <source>
        <dbReference type="EMBL" id="TNN37746.1"/>
    </source>
</evidence>
<organism evidence="1 2">
    <name type="scientific">Liparis tanakae</name>
    <name type="common">Tanaka's snailfish</name>
    <dbReference type="NCBI Taxonomy" id="230148"/>
    <lineage>
        <taxon>Eukaryota</taxon>
        <taxon>Metazoa</taxon>
        <taxon>Chordata</taxon>
        <taxon>Craniata</taxon>
        <taxon>Vertebrata</taxon>
        <taxon>Euteleostomi</taxon>
        <taxon>Actinopterygii</taxon>
        <taxon>Neopterygii</taxon>
        <taxon>Teleostei</taxon>
        <taxon>Neoteleostei</taxon>
        <taxon>Acanthomorphata</taxon>
        <taxon>Eupercaria</taxon>
        <taxon>Perciformes</taxon>
        <taxon>Cottioidei</taxon>
        <taxon>Cottales</taxon>
        <taxon>Liparidae</taxon>
        <taxon>Liparis</taxon>
    </lineage>
</organism>
<dbReference type="Proteomes" id="UP000314294">
    <property type="component" value="Unassembled WGS sequence"/>
</dbReference>
<reference evidence="1 2" key="1">
    <citation type="submission" date="2019-03" db="EMBL/GenBank/DDBJ databases">
        <title>First draft genome of Liparis tanakae, snailfish: a comprehensive survey of snailfish specific genes.</title>
        <authorList>
            <person name="Kim W."/>
            <person name="Song I."/>
            <person name="Jeong J.-H."/>
            <person name="Kim D."/>
            <person name="Kim S."/>
            <person name="Ryu S."/>
            <person name="Song J.Y."/>
            <person name="Lee S.K."/>
        </authorList>
    </citation>
    <scope>NUCLEOTIDE SEQUENCE [LARGE SCALE GENOMIC DNA]</scope>
    <source>
        <tissue evidence="1">Muscle</tissue>
    </source>
</reference>
<proteinExistence type="predicted"/>
<protein>
    <submittedName>
        <fullName evidence="1">Uncharacterized protein</fullName>
    </submittedName>
</protein>
<dbReference type="EMBL" id="SRLO01001447">
    <property type="protein sequence ID" value="TNN37746.1"/>
    <property type="molecule type" value="Genomic_DNA"/>
</dbReference>
<dbReference type="AlphaFoldDB" id="A0A4Z2F938"/>
<comment type="caution">
    <text evidence="1">The sequence shown here is derived from an EMBL/GenBank/DDBJ whole genome shotgun (WGS) entry which is preliminary data.</text>
</comment>
<accession>A0A4Z2F938</accession>
<sequence>MGEYSTGKAFPAWESTARPGNALRSVFRENRGGATALLVYCIQAVNKEHKADEAILVMSTGEQRCMSAVVQERLAKDCR</sequence>
<name>A0A4Z2F938_9TELE</name>
<evidence type="ECO:0000313" key="2">
    <source>
        <dbReference type="Proteomes" id="UP000314294"/>
    </source>
</evidence>